<dbReference type="AlphaFoldDB" id="A0A6I7HPL0"/>
<evidence type="ECO:0000256" key="8">
    <source>
        <dbReference type="ARBA" id="ARBA00023002"/>
    </source>
</evidence>
<evidence type="ECO:0000256" key="15">
    <source>
        <dbReference type="RuleBase" id="RU000672"/>
    </source>
</evidence>
<keyword evidence="21" id="KW-1185">Reference proteome</keyword>
<dbReference type="InterPro" id="IPR015802">
    <property type="entry name" value="Cu_amine_oxidase_N3"/>
</dbReference>
<dbReference type="PANTHER" id="PTHR10638:SF86">
    <property type="entry name" value="COPPER AMINE OXIDASE 1-RELATED"/>
    <property type="match status" value="1"/>
</dbReference>
<evidence type="ECO:0000256" key="2">
    <source>
        <dbReference type="ARBA" id="ARBA00001936"/>
    </source>
</evidence>
<protein>
    <recommendedName>
        <fullName evidence="15">Amine oxidase</fullName>
        <ecNumber evidence="15">1.4.3.-</ecNumber>
    </recommendedName>
</protein>
<feature type="domain" description="Copper amine oxidase N3-terminal" evidence="18">
    <location>
        <begin position="120"/>
        <end position="223"/>
    </location>
</feature>
<dbReference type="RefSeq" id="WP_114363503.1">
    <property type="nucleotide sequence ID" value="NZ_QPIX01000006.1"/>
</dbReference>
<comment type="cofactor">
    <cofactor evidence="15">
        <name>Cu cation</name>
        <dbReference type="ChEBI" id="CHEBI:23378"/>
    </cofactor>
    <text evidence="15">Contains 1 topaquinone per subunit.</text>
</comment>
<dbReference type="Pfam" id="PF01179">
    <property type="entry name" value="Cu_amine_oxid"/>
    <property type="match status" value="1"/>
</dbReference>
<evidence type="ECO:0000256" key="7">
    <source>
        <dbReference type="ARBA" id="ARBA00022772"/>
    </source>
</evidence>
<dbReference type="InterPro" id="IPR049948">
    <property type="entry name" value="Cu_Am_ox_TPQ-bd"/>
</dbReference>
<feature type="region of interest" description="Disordered" evidence="16">
    <location>
        <begin position="1"/>
        <end position="29"/>
    </location>
</feature>
<dbReference type="InterPro" id="IPR054157">
    <property type="entry name" value="AGAO-like_N2"/>
</dbReference>
<accession>A0A6I7HPL0</accession>
<proteinExistence type="inferred from homology"/>
<evidence type="ECO:0000313" key="20">
    <source>
        <dbReference type="EMBL" id="RCW24096.1"/>
    </source>
</evidence>
<feature type="modified residue" description="2',4',5'-topaquinone" evidence="14">
    <location>
        <position position="406"/>
    </location>
</feature>
<dbReference type="GO" id="GO:0008131">
    <property type="term" value="F:primary methylamine oxidase activity"/>
    <property type="evidence" value="ECO:0007669"/>
    <property type="project" value="UniProtKB-EC"/>
</dbReference>
<dbReference type="InterPro" id="IPR000269">
    <property type="entry name" value="Cu_amine_oxidase"/>
</dbReference>
<gene>
    <name evidence="20" type="ORF">DFR48_106218</name>
</gene>
<comment type="caution">
    <text evidence="20">The sequence shown here is derived from an EMBL/GenBank/DDBJ whole genome shotgun (WGS) entry which is preliminary data.</text>
</comment>
<dbReference type="NCBIfam" id="NF008559">
    <property type="entry name" value="PRK11504.1"/>
    <property type="match status" value="1"/>
</dbReference>
<evidence type="ECO:0000256" key="9">
    <source>
        <dbReference type="ARBA" id="ARBA00023008"/>
    </source>
</evidence>
<comment type="subunit">
    <text evidence="5">Homodimer.</text>
</comment>
<name>A0A6I7HPL0_9HYPH</name>
<evidence type="ECO:0000256" key="10">
    <source>
        <dbReference type="ARBA" id="ARBA00023157"/>
    </source>
</evidence>
<dbReference type="InterPro" id="IPR036460">
    <property type="entry name" value="Cu_amine_oxidase_C_sf"/>
</dbReference>
<comment type="similarity">
    <text evidence="4 15">Belongs to the copper/topaquinone oxidase family.</text>
</comment>
<keyword evidence="10" id="KW-1015">Disulfide bond</keyword>
<evidence type="ECO:0000256" key="16">
    <source>
        <dbReference type="SAM" id="MobiDB-lite"/>
    </source>
</evidence>
<keyword evidence="7 13" id="KW-0801">TPQ</keyword>
<keyword evidence="8 15" id="KW-0560">Oxidoreductase</keyword>
<comment type="cofactor">
    <cofactor evidence="3">
        <name>Zn(2+)</name>
        <dbReference type="ChEBI" id="CHEBI:29105"/>
    </cofactor>
</comment>
<reference evidence="20 21" key="1">
    <citation type="submission" date="2018-07" db="EMBL/GenBank/DDBJ databases">
        <title>Genomic Encyclopedia of Type Strains, Phase IV (KMG-IV): sequencing the most valuable type-strain genomes for metagenomic binning, comparative biology and taxonomic classification.</title>
        <authorList>
            <person name="Goeker M."/>
        </authorList>
    </citation>
    <scope>NUCLEOTIDE SEQUENCE [LARGE SCALE GENOMIC DNA]</scope>
    <source>
        <strain evidence="20 21">DSM 25528</strain>
    </source>
</reference>
<dbReference type="GO" id="GO:0009308">
    <property type="term" value="P:amine metabolic process"/>
    <property type="evidence" value="ECO:0007669"/>
    <property type="project" value="UniProtKB-UniRule"/>
</dbReference>
<evidence type="ECO:0000259" key="17">
    <source>
        <dbReference type="Pfam" id="PF01179"/>
    </source>
</evidence>
<evidence type="ECO:0000256" key="6">
    <source>
        <dbReference type="ARBA" id="ARBA00022723"/>
    </source>
</evidence>
<evidence type="ECO:0000256" key="11">
    <source>
        <dbReference type="ARBA" id="ARBA00023211"/>
    </source>
</evidence>
<dbReference type="InterPro" id="IPR049947">
    <property type="entry name" value="Cu_Am_Ox_Cu-bd"/>
</dbReference>
<dbReference type="PANTHER" id="PTHR10638">
    <property type="entry name" value="COPPER AMINE OXIDASE"/>
    <property type="match status" value="1"/>
</dbReference>
<keyword evidence="11" id="KW-0464">Manganese</keyword>
<comment type="PTM">
    <text evidence="14 15">Topaquinone (TPQ) is generated by copper-dependent autoxidation of a specific tyrosyl residue.</text>
</comment>
<sequence>MNIENAVKSGSDHGCAKSGQSEAAIHPLDPLSTTELAKATGILRQEKGLGGTWRFPYLQLQEPDKAEVVAFEPGKPFSRKAFALALDRATGDTFEAVVDLHAGKVTSWEKLDIETRGQAPIMIEEFDTCVEIVQNDAAWREAVKKRGLTEADIENIQIDPWSFGYFGDEEKYRGKRLMRGVAFHRNKRTDNGYAHPIEGLVAIIDLNEGKVIELLDDGPAAPIPQDIRNYDTPSLGEPREGLKPLHIVQPEGVSFSVDGWKVNWQNWEFRVGFTPREGLVLHELGYRDNGKLRPIIYRASVTDMGVPYSDEALNHYWKCAFDGGEYGLGRLANQLELGCDCLGAIHYFDIPSVNDFGEPIVMKNAVCMHEEDYGTLWKHYEFRTGVFEIRRSRRLVISFFCTVANYDYGFYWYLYQDGTIQLEAKLTGIIQTAAVTPGQKPAGGMVTPEIYGPSHQHFFSARLHMMVDGEKNSVVETNATPRPIGEGNKWGNVFNIETTTLKTELEACRDANGATGRFWKIVNPNVRNSVGNNPGYKLIAEHNPVILAAPESHIGKRAGFARHHLWVTPYDEKERYGSGDYPNQNKGDGLPIWVQQDRPVENTDLVVWHTFGHTHVCKPEDFPVMPVMYVGFRLQPNNFFEANPAMDLPAVRDHASVLGSGSACCHAAE</sequence>
<comment type="catalytic activity">
    <reaction evidence="12">
        <text>a primary methyl amine + O2 + H2O = an aldehyde + H2O2 + NH4(+)</text>
        <dbReference type="Rhea" id="RHEA:16153"/>
        <dbReference type="ChEBI" id="CHEBI:15377"/>
        <dbReference type="ChEBI" id="CHEBI:15379"/>
        <dbReference type="ChEBI" id="CHEBI:16240"/>
        <dbReference type="ChEBI" id="CHEBI:17478"/>
        <dbReference type="ChEBI" id="CHEBI:28938"/>
        <dbReference type="ChEBI" id="CHEBI:228804"/>
        <dbReference type="EC" id="1.4.3.21"/>
    </reaction>
</comment>
<comment type="cofactor">
    <cofactor evidence="2">
        <name>Mn(2+)</name>
        <dbReference type="ChEBI" id="CHEBI:29035"/>
    </cofactor>
</comment>
<dbReference type="Gene3D" id="3.10.450.40">
    <property type="match status" value="2"/>
</dbReference>
<evidence type="ECO:0000256" key="14">
    <source>
        <dbReference type="PIRSR" id="PIRSR600269-51"/>
    </source>
</evidence>
<feature type="active site" description="Proton acceptor" evidence="13">
    <location>
        <position position="322"/>
    </location>
</feature>
<dbReference type="GO" id="GO:0005507">
    <property type="term" value="F:copper ion binding"/>
    <property type="evidence" value="ECO:0007669"/>
    <property type="project" value="InterPro"/>
</dbReference>
<dbReference type="EMBL" id="QPIX01000006">
    <property type="protein sequence ID" value="RCW24096.1"/>
    <property type="molecule type" value="Genomic_DNA"/>
</dbReference>
<comment type="cofactor">
    <cofactor evidence="1">
        <name>Cu cation</name>
        <dbReference type="ChEBI" id="CHEBI:23378"/>
    </cofactor>
</comment>
<dbReference type="GO" id="GO:0048038">
    <property type="term" value="F:quinone binding"/>
    <property type="evidence" value="ECO:0007669"/>
    <property type="project" value="InterPro"/>
</dbReference>
<evidence type="ECO:0000256" key="4">
    <source>
        <dbReference type="ARBA" id="ARBA00007983"/>
    </source>
</evidence>
<evidence type="ECO:0000256" key="13">
    <source>
        <dbReference type="PIRSR" id="PIRSR600269-50"/>
    </source>
</evidence>
<feature type="domain" description="AGAO-like N2" evidence="19">
    <location>
        <begin position="34"/>
        <end position="107"/>
    </location>
</feature>
<evidence type="ECO:0000256" key="1">
    <source>
        <dbReference type="ARBA" id="ARBA00001935"/>
    </source>
</evidence>
<dbReference type="PROSITE" id="PS01164">
    <property type="entry name" value="COPPER_AMINE_OXID_1"/>
    <property type="match status" value="1"/>
</dbReference>
<evidence type="ECO:0000256" key="5">
    <source>
        <dbReference type="ARBA" id="ARBA00011738"/>
    </source>
</evidence>
<feature type="active site" description="Schiff-base intermediate with substrate; via topaquinone" evidence="13">
    <location>
        <position position="406"/>
    </location>
</feature>
<keyword evidence="6 15" id="KW-0479">Metal-binding</keyword>
<dbReference type="SUPFAM" id="SSF49998">
    <property type="entry name" value="Amine oxidase catalytic domain"/>
    <property type="match status" value="1"/>
</dbReference>
<evidence type="ECO:0000259" key="18">
    <source>
        <dbReference type="Pfam" id="PF02728"/>
    </source>
</evidence>
<feature type="domain" description="Copper amine oxidase catalytic" evidence="17">
    <location>
        <begin position="245"/>
        <end position="646"/>
    </location>
</feature>
<keyword evidence="9 15" id="KW-0186">Copper</keyword>
<organism evidence="20 21">
    <name type="scientific">Ciceribacter lividus</name>
    <dbReference type="NCBI Taxonomy" id="1197950"/>
    <lineage>
        <taxon>Bacteria</taxon>
        <taxon>Pseudomonadati</taxon>
        <taxon>Pseudomonadota</taxon>
        <taxon>Alphaproteobacteria</taxon>
        <taxon>Hyphomicrobiales</taxon>
        <taxon>Rhizobiaceae</taxon>
        <taxon>Ciceribacter</taxon>
    </lineage>
</organism>
<evidence type="ECO:0000256" key="12">
    <source>
        <dbReference type="ARBA" id="ARBA00048032"/>
    </source>
</evidence>
<dbReference type="Gene3D" id="2.70.98.20">
    <property type="entry name" value="Copper amine oxidase, catalytic domain"/>
    <property type="match status" value="1"/>
</dbReference>
<dbReference type="EC" id="1.4.3.-" evidence="15"/>
<dbReference type="Pfam" id="PF21994">
    <property type="entry name" value="AGAO-like_N2"/>
    <property type="match status" value="1"/>
</dbReference>
<dbReference type="InterPro" id="IPR016182">
    <property type="entry name" value="Cu_amine_oxidase_N-reg"/>
</dbReference>
<dbReference type="SUPFAM" id="SSF54416">
    <property type="entry name" value="Amine oxidase N-terminal region"/>
    <property type="match status" value="2"/>
</dbReference>
<evidence type="ECO:0000256" key="3">
    <source>
        <dbReference type="ARBA" id="ARBA00001947"/>
    </source>
</evidence>
<evidence type="ECO:0000313" key="21">
    <source>
        <dbReference type="Proteomes" id="UP000252582"/>
    </source>
</evidence>
<dbReference type="InterPro" id="IPR015798">
    <property type="entry name" value="Cu_amine_oxidase_C"/>
</dbReference>
<evidence type="ECO:0000259" key="19">
    <source>
        <dbReference type="Pfam" id="PF21994"/>
    </source>
</evidence>
<dbReference type="Pfam" id="PF02728">
    <property type="entry name" value="Cu_amine_oxidN3"/>
    <property type="match status" value="1"/>
</dbReference>
<dbReference type="FunFam" id="2.70.98.20:FF:000001">
    <property type="entry name" value="Amine oxidase"/>
    <property type="match status" value="1"/>
</dbReference>
<dbReference type="PROSITE" id="PS01165">
    <property type="entry name" value="COPPER_AMINE_OXID_2"/>
    <property type="match status" value="1"/>
</dbReference>
<dbReference type="Proteomes" id="UP000252582">
    <property type="component" value="Unassembled WGS sequence"/>
</dbReference>